<protein>
    <submittedName>
        <fullName evidence="1">Uncharacterized protein</fullName>
    </submittedName>
</protein>
<dbReference type="EMBL" id="JAOYFB010000036">
    <property type="protein sequence ID" value="KAK4019740.1"/>
    <property type="molecule type" value="Genomic_DNA"/>
</dbReference>
<gene>
    <name evidence="1" type="ORF">OUZ56_001748</name>
</gene>
<evidence type="ECO:0000313" key="2">
    <source>
        <dbReference type="Proteomes" id="UP001234178"/>
    </source>
</evidence>
<dbReference type="Proteomes" id="UP001234178">
    <property type="component" value="Unassembled WGS sequence"/>
</dbReference>
<organism evidence="1 2">
    <name type="scientific">Daphnia magna</name>
    <dbReference type="NCBI Taxonomy" id="35525"/>
    <lineage>
        <taxon>Eukaryota</taxon>
        <taxon>Metazoa</taxon>
        <taxon>Ecdysozoa</taxon>
        <taxon>Arthropoda</taxon>
        <taxon>Crustacea</taxon>
        <taxon>Branchiopoda</taxon>
        <taxon>Diplostraca</taxon>
        <taxon>Cladocera</taxon>
        <taxon>Anomopoda</taxon>
        <taxon>Daphniidae</taxon>
        <taxon>Daphnia</taxon>
    </lineage>
</organism>
<evidence type="ECO:0000313" key="1">
    <source>
        <dbReference type="EMBL" id="KAK4019740.1"/>
    </source>
</evidence>
<keyword evidence="2" id="KW-1185">Reference proteome</keyword>
<comment type="caution">
    <text evidence="1">The sequence shown here is derived from an EMBL/GenBank/DDBJ whole genome shotgun (WGS) entry which is preliminary data.</text>
</comment>
<reference evidence="1 2" key="1">
    <citation type="journal article" date="2023" name="Nucleic Acids Res.">
        <title>The hologenome of Daphnia magna reveals possible DNA methylation and microbiome-mediated evolution of the host genome.</title>
        <authorList>
            <person name="Chaturvedi A."/>
            <person name="Li X."/>
            <person name="Dhandapani V."/>
            <person name="Marshall H."/>
            <person name="Kissane S."/>
            <person name="Cuenca-Cambronero M."/>
            <person name="Asole G."/>
            <person name="Calvet F."/>
            <person name="Ruiz-Romero M."/>
            <person name="Marangio P."/>
            <person name="Guigo R."/>
            <person name="Rago D."/>
            <person name="Mirbahai L."/>
            <person name="Eastwood N."/>
            <person name="Colbourne J.K."/>
            <person name="Zhou J."/>
            <person name="Mallon E."/>
            <person name="Orsini L."/>
        </authorList>
    </citation>
    <scope>NUCLEOTIDE SEQUENCE [LARGE SCALE GENOMIC DNA]</scope>
    <source>
        <strain evidence="1">LRV0_1</strain>
    </source>
</reference>
<sequence>MFMMEESVMIKRFFRFTVYRVGWPADPNLIIVEWELSINHPVYDPALFGPRGSGRAIRDIRIESPVWGHASIITDGSCFSCILEGRKI</sequence>
<name>A0ABR0A3M4_9CRUS</name>
<accession>A0ABR0A3M4</accession>
<proteinExistence type="predicted"/>